<accession>A0A5R8QEN8</accession>
<evidence type="ECO:0000313" key="2">
    <source>
        <dbReference type="EMBL" id="TLG76501.1"/>
    </source>
</evidence>
<protein>
    <submittedName>
        <fullName evidence="2">YlxR family protein</fullName>
    </submittedName>
</protein>
<dbReference type="InterPro" id="IPR037465">
    <property type="entry name" value="YlxR"/>
</dbReference>
<dbReference type="InterPro" id="IPR007393">
    <property type="entry name" value="YlxR_dom"/>
</dbReference>
<comment type="caution">
    <text evidence="2">The sequence shown here is derived from an EMBL/GenBank/DDBJ whole genome shotgun (WGS) entry which is preliminary data.</text>
</comment>
<dbReference type="FunCoup" id="A0A5R8QEN8">
    <property type="interactions" value="66"/>
</dbReference>
<gene>
    <name evidence="2" type="ORF">FEZ08_02490</name>
</gene>
<evidence type="ECO:0000313" key="3">
    <source>
        <dbReference type="Proteomes" id="UP000306912"/>
    </source>
</evidence>
<dbReference type="Gene3D" id="3.30.1230.10">
    <property type="entry name" value="YlxR-like"/>
    <property type="match status" value="1"/>
</dbReference>
<dbReference type="PANTHER" id="PTHR34215:SF1">
    <property type="entry name" value="YLXR DOMAIN-CONTAINING PROTEIN"/>
    <property type="match status" value="1"/>
</dbReference>
<dbReference type="AlphaFoldDB" id="A0A5R8QEN8"/>
<sequence>MVAVKPKKIPLRTCVITREKLPKHELIRVVRDKDGNVAIDHSGKANGRGAYLKKSKEVIERARDKKVLNRHLETTVPDEVFTALLEAVDIDAE</sequence>
<proteinExistence type="predicted"/>
<evidence type="ECO:0000259" key="1">
    <source>
        <dbReference type="Pfam" id="PF04296"/>
    </source>
</evidence>
<dbReference type="InterPro" id="IPR035931">
    <property type="entry name" value="YlxR-like_sf"/>
</dbReference>
<dbReference type="Proteomes" id="UP000306912">
    <property type="component" value="Unassembled WGS sequence"/>
</dbReference>
<dbReference type="PANTHER" id="PTHR34215">
    <property type="entry name" value="BLL0784 PROTEIN"/>
    <property type="match status" value="1"/>
</dbReference>
<dbReference type="NCBIfam" id="NF047356">
    <property type="entry name" value="RNA_bind_RnpM"/>
    <property type="match status" value="1"/>
</dbReference>
<dbReference type="Pfam" id="PF04296">
    <property type="entry name" value="YlxR"/>
    <property type="match status" value="1"/>
</dbReference>
<dbReference type="OrthoDB" id="9813251at2"/>
<organism evidence="2 3">
    <name type="scientific">Culicoidibacter larvae</name>
    <dbReference type="NCBI Taxonomy" id="2579976"/>
    <lineage>
        <taxon>Bacteria</taxon>
        <taxon>Bacillati</taxon>
        <taxon>Bacillota</taxon>
        <taxon>Culicoidibacteria</taxon>
        <taxon>Culicoidibacterales</taxon>
        <taxon>Culicoidibacteraceae</taxon>
        <taxon>Culicoidibacter</taxon>
    </lineage>
</organism>
<reference evidence="2 3" key="1">
    <citation type="submission" date="2019-05" db="EMBL/GenBank/DDBJ databases">
        <title>Culicoidintestinum kansasii gen. nov., sp. nov. from the gastrointestinal tract of the biting midge, Culicoides sonorensis.</title>
        <authorList>
            <person name="Neupane S."/>
            <person name="Ghosh A."/>
            <person name="Gunther S."/>
            <person name="Martin K."/>
            <person name="Zurek L."/>
        </authorList>
    </citation>
    <scope>NUCLEOTIDE SEQUENCE [LARGE SCALE GENOMIC DNA]</scope>
    <source>
        <strain evidence="2 3">CS-1</strain>
    </source>
</reference>
<dbReference type="RefSeq" id="WP_138190139.1">
    <property type="nucleotide sequence ID" value="NZ_VBWP01000002.1"/>
</dbReference>
<keyword evidence="3" id="KW-1185">Reference proteome</keyword>
<name>A0A5R8QEN8_9FIRM</name>
<dbReference type="SUPFAM" id="SSF64376">
    <property type="entry name" value="YlxR-like"/>
    <property type="match status" value="1"/>
</dbReference>
<dbReference type="EMBL" id="VBWP01000002">
    <property type="protein sequence ID" value="TLG76501.1"/>
    <property type="molecule type" value="Genomic_DNA"/>
</dbReference>
<dbReference type="CDD" id="cd00279">
    <property type="entry name" value="YlxR"/>
    <property type="match status" value="1"/>
</dbReference>
<dbReference type="InParanoid" id="A0A5R8QEN8"/>
<feature type="domain" description="YlxR" evidence="1">
    <location>
        <begin position="12"/>
        <end position="84"/>
    </location>
</feature>